<keyword evidence="4" id="KW-0812">Transmembrane</keyword>
<dbReference type="NCBIfam" id="TIGR00350">
    <property type="entry name" value="lytR_cpsA_psr"/>
    <property type="match status" value="1"/>
</dbReference>
<evidence type="ECO:0000256" key="11">
    <source>
        <dbReference type="ARBA" id="ARBA00040752"/>
    </source>
</evidence>
<keyword evidence="5" id="KW-0735">Signal-anchor</keyword>
<organism evidence="13 14">
    <name type="scientific">Neobacillus rhizosphaerae</name>
    <dbReference type="NCBI Taxonomy" id="2880965"/>
    <lineage>
        <taxon>Bacteria</taxon>
        <taxon>Bacillati</taxon>
        <taxon>Bacillota</taxon>
        <taxon>Bacilli</taxon>
        <taxon>Bacillales</taxon>
        <taxon>Bacillaceae</taxon>
        <taxon>Neobacillus</taxon>
    </lineage>
</organism>
<evidence type="ECO:0000256" key="3">
    <source>
        <dbReference type="ARBA" id="ARBA00022475"/>
    </source>
</evidence>
<evidence type="ECO:0000256" key="9">
    <source>
        <dbReference type="ARBA" id="ARBA00023163"/>
    </source>
</evidence>
<dbReference type="EMBL" id="CALBWS010000002">
    <property type="protein sequence ID" value="CAH2713535.1"/>
    <property type="molecule type" value="Genomic_DNA"/>
</dbReference>
<feature type="domain" description="Cell envelope-related transcriptional attenuator" evidence="12">
    <location>
        <begin position="69"/>
        <end position="212"/>
    </location>
</feature>
<keyword evidence="3" id="KW-1003">Cell membrane</keyword>
<evidence type="ECO:0000259" key="12">
    <source>
        <dbReference type="Pfam" id="PF03816"/>
    </source>
</evidence>
<evidence type="ECO:0000256" key="8">
    <source>
        <dbReference type="ARBA" id="ARBA00023136"/>
    </source>
</evidence>
<proteinExistence type="inferred from homology"/>
<dbReference type="PANTHER" id="PTHR33392">
    <property type="entry name" value="POLYISOPRENYL-TEICHOIC ACID--PEPTIDOGLYCAN TEICHOIC ACID TRANSFERASE TAGU"/>
    <property type="match status" value="1"/>
</dbReference>
<keyword evidence="7" id="KW-0805">Transcription regulation</keyword>
<dbReference type="Proteomes" id="UP000838308">
    <property type="component" value="Unassembled WGS sequence"/>
</dbReference>
<evidence type="ECO:0000256" key="4">
    <source>
        <dbReference type="ARBA" id="ARBA00022692"/>
    </source>
</evidence>
<evidence type="ECO:0000256" key="6">
    <source>
        <dbReference type="ARBA" id="ARBA00022989"/>
    </source>
</evidence>
<keyword evidence="8" id="KW-0472">Membrane</keyword>
<sequence>MLVFLLLIGAVAGYAYFQYKQGVNQSLNKINKDKKQANVVYTFEGKKDQYGDTNILLLGSDARGKEKARADMIMIAHYNEDKGTFKLTSIMRDSYVEIPGHGKHKINSAFASGGPELMRQTIKQNFDIDLQYYAIVDFQGFVQLIDEAFPDGVEIDVEKKMEKNIYMTLEPGLQKLNGTQMLGYVRFRHDAIGDFGRVERQQKAIKAIRDQLSGFQTITKLPKLIGVLSPYVNTNMATSDMLFIGKDFFSNKKGTMATLRIPVENSFTEPRIKGEGAVLDIDVEKNKQALHQFIIQ</sequence>
<evidence type="ECO:0000256" key="1">
    <source>
        <dbReference type="ARBA" id="ARBA00004401"/>
    </source>
</evidence>
<accession>A0ABN8KL42</accession>
<dbReference type="InterPro" id="IPR004474">
    <property type="entry name" value="LytR_CpsA_psr"/>
</dbReference>
<evidence type="ECO:0000256" key="2">
    <source>
        <dbReference type="ARBA" id="ARBA00006068"/>
    </source>
</evidence>
<evidence type="ECO:0000256" key="7">
    <source>
        <dbReference type="ARBA" id="ARBA00023015"/>
    </source>
</evidence>
<name>A0ABN8KL42_9BACI</name>
<dbReference type="InterPro" id="IPR050922">
    <property type="entry name" value="LytR/CpsA/Psr_CW_biosynth"/>
</dbReference>
<keyword evidence="9" id="KW-0804">Transcription</keyword>
<comment type="similarity">
    <text evidence="2">Belongs to the LytR/CpsA/Psr (LCP) family.</text>
</comment>
<keyword evidence="6" id="KW-1133">Transmembrane helix</keyword>
<keyword evidence="14" id="KW-1185">Reference proteome</keyword>
<reference evidence="13" key="1">
    <citation type="submission" date="2022-04" db="EMBL/GenBank/DDBJ databases">
        <authorList>
            <person name="Criscuolo A."/>
        </authorList>
    </citation>
    <scope>NUCLEOTIDE SEQUENCE</scope>
    <source>
        <strain evidence="13">CIP111895</strain>
    </source>
</reference>
<gene>
    <name evidence="13" type="primary">msrR_1</name>
    <name evidence="13" type="ORF">BACCIP111895_00671</name>
</gene>
<evidence type="ECO:0000313" key="13">
    <source>
        <dbReference type="EMBL" id="CAH2713535.1"/>
    </source>
</evidence>
<evidence type="ECO:0000256" key="5">
    <source>
        <dbReference type="ARBA" id="ARBA00022968"/>
    </source>
</evidence>
<comment type="subcellular location">
    <subcellularLocation>
        <location evidence="1">Cell membrane</location>
        <topology evidence="1">Single-pass type II membrane protein</topology>
    </subcellularLocation>
</comment>
<dbReference type="Pfam" id="PF03816">
    <property type="entry name" value="LytR_cpsA_psr"/>
    <property type="match status" value="1"/>
</dbReference>
<dbReference type="PANTHER" id="PTHR33392:SF8">
    <property type="entry name" value="REGULATORY PROTEIN MSRR"/>
    <property type="match status" value="1"/>
</dbReference>
<comment type="caution">
    <text evidence="13">The sequence shown here is derived from an EMBL/GenBank/DDBJ whole genome shotgun (WGS) entry which is preliminary data.</text>
</comment>
<comment type="function">
    <text evidence="10">Involved in SarA attenuation. Affects resistance to oxacillin and teicoplanin, as well as the synthesis of virulence factors.</text>
</comment>
<protein>
    <recommendedName>
        <fullName evidence="11">Regulatory protein MsrR</fullName>
    </recommendedName>
</protein>
<evidence type="ECO:0000256" key="10">
    <source>
        <dbReference type="ARBA" id="ARBA00037178"/>
    </source>
</evidence>
<evidence type="ECO:0000313" key="14">
    <source>
        <dbReference type="Proteomes" id="UP000838308"/>
    </source>
</evidence>
<dbReference type="Gene3D" id="3.40.630.190">
    <property type="entry name" value="LCP protein"/>
    <property type="match status" value="1"/>
</dbReference>